<reference evidence="1 2" key="1">
    <citation type="submission" date="2024-08" db="EMBL/GenBank/DDBJ databases">
        <title>Insights into the chromosomal genome structure of Flemingia macrophylla.</title>
        <authorList>
            <person name="Ding Y."/>
            <person name="Zhao Y."/>
            <person name="Bi W."/>
            <person name="Wu M."/>
            <person name="Zhao G."/>
            <person name="Gong Y."/>
            <person name="Li W."/>
            <person name="Zhang P."/>
        </authorList>
    </citation>
    <scope>NUCLEOTIDE SEQUENCE [LARGE SCALE GENOMIC DNA]</scope>
    <source>
        <strain evidence="1">DYQJB</strain>
        <tissue evidence="1">Leaf</tissue>
    </source>
</reference>
<dbReference type="AlphaFoldDB" id="A0ABD1M3P2"/>
<gene>
    <name evidence="1" type="ORF">Fmac_017969</name>
</gene>
<comment type="caution">
    <text evidence="1">The sequence shown here is derived from an EMBL/GenBank/DDBJ whole genome shotgun (WGS) entry which is preliminary data.</text>
</comment>
<accession>A0ABD1M3P2</accession>
<evidence type="ECO:0000313" key="1">
    <source>
        <dbReference type="EMBL" id="KAL2330388.1"/>
    </source>
</evidence>
<keyword evidence="2" id="KW-1185">Reference proteome</keyword>
<dbReference type="EMBL" id="JBGMDY010000006">
    <property type="protein sequence ID" value="KAL2330388.1"/>
    <property type="molecule type" value="Genomic_DNA"/>
</dbReference>
<protein>
    <submittedName>
        <fullName evidence="1">Uncharacterized protein</fullName>
    </submittedName>
</protein>
<dbReference type="PANTHER" id="PTHR43597:SF6">
    <property type="entry name" value="FE-S METABOLISM ASSOCIATED DOMAIN-CONTAINING PROTEIN"/>
    <property type="match status" value="1"/>
</dbReference>
<proteinExistence type="predicted"/>
<name>A0ABD1M3P2_9FABA</name>
<dbReference type="PANTHER" id="PTHR43597">
    <property type="entry name" value="SULFUR ACCEPTOR PROTEIN CSDE"/>
    <property type="match status" value="1"/>
</dbReference>
<dbReference type="InterPro" id="IPR003808">
    <property type="entry name" value="Fe-S_metab-assoc_dom"/>
</dbReference>
<sequence length="118" mass="13064">MEFLELTQAGQHDRSAKVFPSYETRDHKCEEYVNELQHKAIWVLDGSEPGEVVRLTVDDLVGLNVVGGGSGPSRVNTWHNVLVTMQKRTKQLVAQREGKVSFEPFPSLVVTADGVSQG</sequence>
<dbReference type="Gene3D" id="3.90.1010.10">
    <property type="match status" value="1"/>
</dbReference>
<organism evidence="1 2">
    <name type="scientific">Flemingia macrophylla</name>
    <dbReference type="NCBI Taxonomy" id="520843"/>
    <lineage>
        <taxon>Eukaryota</taxon>
        <taxon>Viridiplantae</taxon>
        <taxon>Streptophyta</taxon>
        <taxon>Embryophyta</taxon>
        <taxon>Tracheophyta</taxon>
        <taxon>Spermatophyta</taxon>
        <taxon>Magnoliopsida</taxon>
        <taxon>eudicotyledons</taxon>
        <taxon>Gunneridae</taxon>
        <taxon>Pentapetalae</taxon>
        <taxon>rosids</taxon>
        <taxon>fabids</taxon>
        <taxon>Fabales</taxon>
        <taxon>Fabaceae</taxon>
        <taxon>Papilionoideae</taxon>
        <taxon>50 kb inversion clade</taxon>
        <taxon>NPAAA clade</taxon>
        <taxon>indigoferoid/millettioid clade</taxon>
        <taxon>Phaseoleae</taxon>
        <taxon>Flemingia</taxon>
    </lineage>
</organism>
<evidence type="ECO:0000313" key="2">
    <source>
        <dbReference type="Proteomes" id="UP001603857"/>
    </source>
</evidence>
<dbReference type="Proteomes" id="UP001603857">
    <property type="component" value="Unassembled WGS sequence"/>
</dbReference>